<dbReference type="PANTHER" id="PTHR37693">
    <property type="entry name" value="PHOSPHATIDYLGLYCEROL LYSYLTRANSFERASE"/>
    <property type="match status" value="1"/>
</dbReference>
<evidence type="ECO:0000256" key="1">
    <source>
        <dbReference type="ARBA" id="ARBA00004651"/>
    </source>
</evidence>
<evidence type="ECO:0000256" key="3">
    <source>
        <dbReference type="ARBA" id="ARBA00022692"/>
    </source>
</evidence>
<evidence type="ECO:0000313" key="7">
    <source>
        <dbReference type="EMBL" id="MST89947.1"/>
    </source>
</evidence>
<comment type="function">
    <text evidence="6">Catalyzes the transfer of a lysyl group from L-lysyl-tRNA(Lys) to membrane-bound phosphatidylglycerol (PG), which produces lysylphosphatidylglycerol (LPG), a major component of the bacterial membrane with a positive net charge. LPG synthesis contributes to bacterial virulence as it is involved in the resistance mechanism against cationic antimicrobial peptides (CAMP) produces by the host's immune system (defensins, cathelicidins) and by the competing microorganisms.</text>
</comment>
<comment type="similarity">
    <text evidence="6">Belongs to the LPG synthase family.</text>
</comment>
<dbReference type="GO" id="GO:0005886">
    <property type="term" value="C:plasma membrane"/>
    <property type="evidence" value="ECO:0007669"/>
    <property type="project" value="UniProtKB-SubCell"/>
</dbReference>
<comment type="subcellular location">
    <subcellularLocation>
        <location evidence="1 6">Cell membrane</location>
        <topology evidence="1 6">Multi-pass membrane protein</topology>
    </subcellularLocation>
</comment>
<evidence type="ECO:0000256" key="4">
    <source>
        <dbReference type="ARBA" id="ARBA00022989"/>
    </source>
</evidence>
<feature type="transmembrane region" description="Helical" evidence="6">
    <location>
        <begin position="45"/>
        <end position="70"/>
    </location>
</feature>
<dbReference type="Proteomes" id="UP000442619">
    <property type="component" value="Unassembled WGS sequence"/>
</dbReference>
<sequence length="341" mass="37689">MLGLKGKKSYIIDIAIMLVIGYISLRLSVGGEVKSVLHTLTSASPIWLAVLIAIMLGYYLVDGLALWLLAHNYKKDFTFKQAFINALTGTLFNGLTPSSSGGQFAQVFVFNNQGIPPTIASGILMMCFISYQIALMAISAILMLVNLPYYISEGATVTGMATTGFLINVSVTAAFILGGLSKGFQNFIIHTVIKFLAKIHIVKNYEATSAKIENYFSEFRHEMIVLLKNQKIFWQVNACNFLKLFLIYATPFYACLALHIHVTPSMFITFLGLASIINLINTFLPIPGASGGSEGCYMILFGFLGQVDASSSMFIWRFFSFYFGMIIGMVNFMIAKDTKRK</sequence>
<dbReference type="EMBL" id="VUNM01000030">
    <property type="protein sequence ID" value="MST89947.1"/>
    <property type="molecule type" value="Genomic_DNA"/>
</dbReference>
<accession>A0A844FVI3</accession>
<feature type="transmembrane region" description="Helical" evidence="6">
    <location>
        <begin position="119"/>
        <end position="145"/>
    </location>
</feature>
<keyword evidence="2" id="KW-1003">Cell membrane</keyword>
<comment type="catalytic activity">
    <reaction evidence="6">
        <text>L-lysyl-tRNA(Lys) + a 1,2-diacyl-sn-glycero-3-phospho-(1'-sn-glycerol) = a 1,2-diacyl-sn-glycero-3-phospho-1'-(3'-O-L-lysyl)-sn-glycerol + tRNA(Lys)</text>
        <dbReference type="Rhea" id="RHEA:10668"/>
        <dbReference type="Rhea" id="RHEA-COMP:9696"/>
        <dbReference type="Rhea" id="RHEA-COMP:9697"/>
        <dbReference type="ChEBI" id="CHEBI:64716"/>
        <dbReference type="ChEBI" id="CHEBI:75792"/>
        <dbReference type="ChEBI" id="CHEBI:78442"/>
        <dbReference type="ChEBI" id="CHEBI:78529"/>
        <dbReference type="EC" id="2.3.2.3"/>
    </reaction>
</comment>
<dbReference type="NCBIfam" id="TIGR00374">
    <property type="entry name" value="flippase-like domain"/>
    <property type="match status" value="1"/>
</dbReference>
<dbReference type="RefSeq" id="WP_154517911.1">
    <property type="nucleotide sequence ID" value="NZ_VUNM01000030.1"/>
</dbReference>
<keyword evidence="3 6" id="KW-0812">Transmembrane</keyword>
<feature type="transmembrane region" description="Helical" evidence="6">
    <location>
        <begin position="157"/>
        <end position="177"/>
    </location>
</feature>
<dbReference type="Pfam" id="PF03706">
    <property type="entry name" value="LPG_synthase_TM"/>
    <property type="match status" value="1"/>
</dbReference>
<dbReference type="GO" id="GO:0050071">
    <property type="term" value="F:phosphatidylglycerol lysyltransferase activity"/>
    <property type="evidence" value="ECO:0007669"/>
    <property type="project" value="UniProtKB-EC"/>
</dbReference>
<feature type="transmembrane region" description="Helical" evidence="6">
    <location>
        <begin position="9"/>
        <end position="25"/>
    </location>
</feature>
<dbReference type="PANTHER" id="PTHR37693:SF1">
    <property type="entry name" value="INTEGRAL MEMBRANE PROTEIN"/>
    <property type="match status" value="1"/>
</dbReference>
<dbReference type="GO" id="GO:0046677">
    <property type="term" value="P:response to antibiotic"/>
    <property type="evidence" value="ECO:0007669"/>
    <property type="project" value="UniProtKB-KW"/>
</dbReference>
<keyword evidence="6" id="KW-0443">Lipid metabolism</keyword>
<feature type="transmembrane region" description="Helical" evidence="6">
    <location>
        <begin position="314"/>
        <end position="335"/>
    </location>
</feature>
<comment type="caution">
    <text evidence="7">The sequence shown here is derived from an EMBL/GenBank/DDBJ whole genome shotgun (WGS) entry which is preliminary data.</text>
</comment>
<protein>
    <recommendedName>
        <fullName evidence="6">Phosphatidylglycerol lysyltransferase</fullName>
        <ecNumber evidence="6">2.3.2.3</ecNumber>
    </recommendedName>
    <alternativeName>
        <fullName evidence="6">Lysylphosphatidylglycerol synthase</fullName>
    </alternativeName>
</protein>
<dbReference type="AlphaFoldDB" id="A0A844FVI3"/>
<keyword evidence="5 6" id="KW-0472">Membrane</keyword>
<keyword evidence="4 6" id="KW-1133">Transmembrane helix</keyword>
<evidence type="ECO:0000256" key="6">
    <source>
        <dbReference type="RuleBase" id="RU363042"/>
    </source>
</evidence>
<proteinExistence type="inferred from homology"/>
<evidence type="ECO:0000256" key="2">
    <source>
        <dbReference type="ARBA" id="ARBA00022475"/>
    </source>
</evidence>
<reference evidence="7 8" key="1">
    <citation type="submission" date="2019-08" db="EMBL/GenBank/DDBJ databases">
        <title>In-depth cultivation of the pig gut microbiome towards novel bacterial diversity and tailored functional studies.</title>
        <authorList>
            <person name="Wylensek D."/>
            <person name="Hitch T.C.A."/>
            <person name="Clavel T."/>
        </authorList>
    </citation>
    <scope>NUCLEOTIDE SEQUENCE [LARGE SCALE GENOMIC DNA]</scope>
    <source>
        <strain evidence="7 8">CA-Schmier-601-WT-3</strain>
    </source>
</reference>
<dbReference type="InterPro" id="IPR022791">
    <property type="entry name" value="L-PG_synthase/AglD"/>
</dbReference>
<keyword evidence="6" id="KW-0046">Antibiotic resistance</keyword>
<keyword evidence="8" id="KW-1185">Reference proteome</keyword>
<dbReference type="EC" id="2.3.2.3" evidence="6"/>
<name>A0A844FVI3_9FIRM</name>
<evidence type="ECO:0000313" key="8">
    <source>
        <dbReference type="Proteomes" id="UP000442619"/>
    </source>
</evidence>
<feature type="transmembrane region" description="Helical" evidence="6">
    <location>
        <begin position="232"/>
        <end position="254"/>
    </location>
</feature>
<gene>
    <name evidence="6" type="primary">mprF</name>
    <name evidence="7" type="ORF">FYJ79_10260</name>
</gene>
<dbReference type="GO" id="GO:0006629">
    <property type="term" value="P:lipid metabolic process"/>
    <property type="evidence" value="ECO:0007669"/>
    <property type="project" value="UniProtKB-KW"/>
</dbReference>
<organism evidence="7 8">
    <name type="scientific">Sharpea porci</name>
    <dbReference type="NCBI Taxonomy" id="2652286"/>
    <lineage>
        <taxon>Bacteria</taxon>
        <taxon>Bacillati</taxon>
        <taxon>Bacillota</taxon>
        <taxon>Erysipelotrichia</taxon>
        <taxon>Erysipelotrichales</taxon>
        <taxon>Coprobacillaceae</taxon>
        <taxon>Sharpea</taxon>
    </lineage>
</organism>
<keyword evidence="6" id="KW-0808">Transferase</keyword>
<evidence type="ECO:0000256" key="5">
    <source>
        <dbReference type="ARBA" id="ARBA00023136"/>
    </source>
</evidence>